<evidence type="ECO:0000256" key="16">
    <source>
        <dbReference type="ARBA" id="ARBA00038053"/>
    </source>
</evidence>
<feature type="transmembrane region" description="Helical" evidence="23">
    <location>
        <begin position="181"/>
        <end position="199"/>
    </location>
</feature>
<keyword evidence="4" id="KW-0132">Cell division</keyword>
<proteinExistence type="inferred from homology"/>
<evidence type="ECO:0000256" key="8">
    <source>
        <dbReference type="ARBA" id="ARBA00022960"/>
    </source>
</evidence>
<evidence type="ECO:0000256" key="6">
    <source>
        <dbReference type="ARBA" id="ARBA00022679"/>
    </source>
</evidence>
<dbReference type="PANTHER" id="PTHR30474:SF2">
    <property type="entry name" value="PEPTIDOGLYCAN GLYCOSYLTRANSFERASE FTSW-RELATED"/>
    <property type="match status" value="1"/>
</dbReference>
<dbReference type="GO" id="GO:0008360">
    <property type="term" value="P:regulation of cell shape"/>
    <property type="evidence" value="ECO:0007669"/>
    <property type="project" value="UniProtKB-KW"/>
</dbReference>
<dbReference type="GO" id="GO:0005886">
    <property type="term" value="C:plasma membrane"/>
    <property type="evidence" value="ECO:0007669"/>
    <property type="project" value="UniProtKB-SubCell"/>
</dbReference>
<dbReference type="GO" id="GO:0009252">
    <property type="term" value="P:peptidoglycan biosynthetic process"/>
    <property type="evidence" value="ECO:0007669"/>
    <property type="project" value="UniProtKB-KW"/>
</dbReference>
<accession>A0A3P3VTY5</accession>
<dbReference type="EMBL" id="RQVS01000010">
    <property type="protein sequence ID" value="RRJ86272.1"/>
    <property type="molecule type" value="Genomic_DNA"/>
</dbReference>
<protein>
    <recommendedName>
        <fullName evidence="17">Probable peptidoglycan glycosyltransferase FtsW</fullName>
        <ecNumber evidence="19">2.4.99.28</ecNumber>
    </recommendedName>
    <alternativeName>
        <fullName evidence="18">Cell division protein FtsW</fullName>
    </alternativeName>
    <alternativeName>
        <fullName evidence="15">Cell wall polymerase</fullName>
    </alternativeName>
    <alternativeName>
        <fullName evidence="14">Peptidoglycan polymerase</fullName>
    </alternativeName>
</protein>
<feature type="region of interest" description="Disordered" evidence="22">
    <location>
        <begin position="412"/>
        <end position="440"/>
    </location>
</feature>
<evidence type="ECO:0000313" key="25">
    <source>
        <dbReference type="Proteomes" id="UP000274391"/>
    </source>
</evidence>
<comment type="subcellular location">
    <subcellularLocation>
        <location evidence="1">Cell membrane</location>
        <topology evidence="1">Multi-pass membrane protein</topology>
    </subcellularLocation>
</comment>
<evidence type="ECO:0000256" key="14">
    <source>
        <dbReference type="ARBA" id="ARBA00032370"/>
    </source>
</evidence>
<dbReference type="OrthoDB" id="9768187at2"/>
<organism evidence="24 25">
    <name type="scientific">Gulosibacter macacae</name>
    <dbReference type="NCBI Taxonomy" id="2488791"/>
    <lineage>
        <taxon>Bacteria</taxon>
        <taxon>Bacillati</taxon>
        <taxon>Actinomycetota</taxon>
        <taxon>Actinomycetes</taxon>
        <taxon>Micrococcales</taxon>
        <taxon>Microbacteriaceae</taxon>
        <taxon>Gulosibacter</taxon>
    </lineage>
</organism>
<keyword evidence="11 23" id="KW-0472">Membrane</keyword>
<evidence type="ECO:0000256" key="12">
    <source>
        <dbReference type="ARBA" id="ARBA00023306"/>
    </source>
</evidence>
<gene>
    <name evidence="24" type="primary">ftsW</name>
    <name evidence="24" type="ORF">EG850_09215</name>
</gene>
<dbReference type="PANTHER" id="PTHR30474">
    <property type="entry name" value="CELL CYCLE PROTEIN"/>
    <property type="match status" value="1"/>
</dbReference>
<dbReference type="GO" id="GO:0071555">
    <property type="term" value="P:cell wall organization"/>
    <property type="evidence" value="ECO:0007669"/>
    <property type="project" value="UniProtKB-KW"/>
</dbReference>
<dbReference type="NCBIfam" id="TIGR02614">
    <property type="entry name" value="ftsW"/>
    <property type="match status" value="1"/>
</dbReference>
<feature type="transmembrane region" description="Helical" evidence="23">
    <location>
        <begin position="380"/>
        <end position="402"/>
    </location>
</feature>
<evidence type="ECO:0000256" key="5">
    <source>
        <dbReference type="ARBA" id="ARBA00022676"/>
    </source>
</evidence>
<dbReference type="AlphaFoldDB" id="A0A3P3VTY5"/>
<dbReference type="InterPro" id="IPR013437">
    <property type="entry name" value="FtsW"/>
</dbReference>
<feature type="transmembrane region" description="Helical" evidence="23">
    <location>
        <begin position="228"/>
        <end position="246"/>
    </location>
</feature>
<evidence type="ECO:0000256" key="20">
    <source>
        <dbReference type="ARBA" id="ARBA00049902"/>
    </source>
</evidence>
<evidence type="ECO:0000256" key="17">
    <source>
        <dbReference type="ARBA" id="ARBA00041185"/>
    </source>
</evidence>
<keyword evidence="9" id="KW-0573">Peptidoglycan synthesis</keyword>
<evidence type="ECO:0000256" key="4">
    <source>
        <dbReference type="ARBA" id="ARBA00022618"/>
    </source>
</evidence>
<reference evidence="24 25" key="1">
    <citation type="submission" date="2018-11" db="EMBL/GenBank/DDBJ databases">
        <title>YIM 102482-1 draft genome.</title>
        <authorList>
            <person name="Li G."/>
            <person name="Jiang Y."/>
        </authorList>
    </citation>
    <scope>NUCLEOTIDE SEQUENCE [LARGE SCALE GENOMIC DNA]</scope>
    <source>
        <strain evidence="24 25">YIM 102482-1</strain>
    </source>
</reference>
<evidence type="ECO:0000256" key="9">
    <source>
        <dbReference type="ARBA" id="ARBA00022984"/>
    </source>
</evidence>
<keyword evidence="5" id="KW-0328">Glycosyltransferase</keyword>
<feature type="transmembrane region" description="Helical" evidence="23">
    <location>
        <begin position="205"/>
        <end position="221"/>
    </location>
</feature>
<feature type="compositionally biased region" description="Low complexity" evidence="22">
    <location>
        <begin position="412"/>
        <end position="432"/>
    </location>
</feature>
<feature type="region of interest" description="Disordered" evidence="22">
    <location>
        <begin position="1"/>
        <end position="28"/>
    </location>
</feature>
<keyword evidence="12" id="KW-0131">Cell cycle</keyword>
<keyword evidence="25" id="KW-1185">Reference proteome</keyword>
<name>A0A3P3VTY5_9MICO</name>
<feature type="transmembrane region" description="Helical" evidence="23">
    <location>
        <begin position="314"/>
        <end position="336"/>
    </location>
</feature>
<evidence type="ECO:0000256" key="13">
    <source>
        <dbReference type="ARBA" id="ARBA00023316"/>
    </source>
</evidence>
<comment type="similarity">
    <text evidence="16">Belongs to the SEDS family. FtsW subfamily.</text>
</comment>
<keyword evidence="3" id="KW-1003">Cell membrane</keyword>
<evidence type="ECO:0000256" key="19">
    <source>
        <dbReference type="ARBA" id="ARBA00044770"/>
    </source>
</evidence>
<keyword evidence="13" id="KW-0961">Cell wall biogenesis/degradation</keyword>
<sequence>MRGRSSRPPTTTLKADSPTAEPTAANGEHLGGSAYRVKLFSTSTPANLNATLLLSIVLLLVGFGLVMVLSSSAVEEFAAGNGFSSKFLKQLLFAVVGIPLMLVASRVPLAFWTGSATWLFLGGTVILQALVFTPLGIEVQGNRSWLDLGVTTIQPAEFAKVVLCVWLGFMVQRKGEKLEDWRQVILPIGLPVAIVIGLALLGEDLGTVMVLGVLVLGAMWFGGMRKRFLLVVAVAAVIGAITMAAISPNRVNRITTFFSGHCDYEDLCWQTSHGFFALARGGFFGVGLGNSTAKWSWLPEADNDFIFAIIGEEFGFIGAFAVVVLFVALAIVLLRIWRGTTNPAGRVVVGGVFSWIMYQAFVNIAVVLGLLPVLGVPLPFLSSGGSALVTTLVAMGIVLAVARDSAREGAATAAASKRTARSTSTAAPTASAAKRKATRR</sequence>
<dbReference type="Pfam" id="PF01098">
    <property type="entry name" value="FTSW_RODA_SPOVE"/>
    <property type="match status" value="1"/>
</dbReference>
<comment type="catalytic activity">
    <reaction evidence="20">
        <text>[GlcNAc-(1-&gt;4)-Mur2Ac(oyl-L-Ala-gamma-D-Glu-L-Lys-D-Ala-D-Ala)](n)-di-trans,octa-cis-undecaprenyl diphosphate + beta-D-GlcNAc-(1-&gt;4)-Mur2Ac(oyl-L-Ala-gamma-D-Glu-L-Lys-D-Ala-D-Ala)-di-trans,octa-cis-undecaprenyl diphosphate = [GlcNAc-(1-&gt;4)-Mur2Ac(oyl-L-Ala-gamma-D-Glu-L-Lys-D-Ala-D-Ala)](n+1)-di-trans,octa-cis-undecaprenyl diphosphate + di-trans,octa-cis-undecaprenyl diphosphate + H(+)</text>
        <dbReference type="Rhea" id="RHEA:23708"/>
        <dbReference type="Rhea" id="RHEA-COMP:9602"/>
        <dbReference type="Rhea" id="RHEA-COMP:9603"/>
        <dbReference type="ChEBI" id="CHEBI:15378"/>
        <dbReference type="ChEBI" id="CHEBI:58405"/>
        <dbReference type="ChEBI" id="CHEBI:60033"/>
        <dbReference type="ChEBI" id="CHEBI:78435"/>
        <dbReference type="EC" id="2.4.99.28"/>
    </reaction>
</comment>
<comment type="pathway">
    <text evidence="2">Cell wall biogenesis; peptidoglycan biosynthesis.</text>
</comment>
<dbReference type="InterPro" id="IPR018365">
    <property type="entry name" value="Cell_cycle_FtsW-rel_CS"/>
</dbReference>
<dbReference type="InterPro" id="IPR001182">
    <property type="entry name" value="FtsW/RodA"/>
</dbReference>
<feature type="transmembrane region" description="Helical" evidence="23">
    <location>
        <begin position="46"/>
        <end position="67"/>
    </location>
</feature>
<dbReference type="EC" id="2.4.99.28" evidence="19"/>
<keyword evidence="10 23" id="KW-1133">Transmembrane helix</keyword>
<evidence type="ECO:0000256" key="3">
    <source>
        <dbReference type="ARBA" id="ARBA00022475"/>
    </source>
</evidence>
<evidence type="ECO:0000256" key="11">
    <source>
        <dbReference type="ARBA" id="ARBA00023136"/>
    </source>
</evidence>
<keyword evidence="6" id="KW-0808">Transferase</keyword>
<dbReference type="GO" id="GO:0015648">
    <property type="term" value="F:lipid-linked peptidoglycan transporter activity"/>
    <property type="evidence" value="ECO:0007669"/>
    <property type="project" value="TreeGrafter"/>
</dbReference>
<dbReference type="GO" id="GO:0032153">
    <property type="term" value="C:cell division site"/>
    <property type="evidence" value="ECO:0007669"/>
    <property type="project" value="TreeGrafter"/>
</dbReference>
<dbReference type="PROSITE" id="PS00428">
    <property type="entry name" value="FTSW_RODA_SPOVE"/>
    <property type="match status" value="1"/>
</dbReference>
<dbReference type="Proteomes" id="UP000274391">
    <property type="component" value="Unassembled WGS sequence"/>
</dbReference>
<evidence type="ECO:0000256" key="2">
    <source>
        <dbReference type="ARBA" id="ARBA00004752"/>
    </source>
</evidence>
<evidence type="ECO:0000256" key="18">
    <source>
        <dbReference type="ARBA" id="ARBA00041418"/>
    </source>
</evidence>
<comment type="caution">
    <text evidence="24">The sequence shown here is derived from an EMBL/GenBank/DDBJ whole genome shotgun (WGS) entry which is preliminary data.</text>
</comment>
<keyword evidence="8" id="KW-0133">Cell shape</keyword>
<dbReference type="RefSeq" id="WP_124972771.1">
    <property type="nucleotide sequence ID" value="NZ_RQVS01000010.1"/>
</dbReference>
<evidence type="ECO:0000256" key="15">
    <source>
        <dbReference type="ARBA" id="ARBA00033270"/>
    </source>
</evidence>
<evidence type="ECO:0000313" key="24">
    <source>
        <dbReference type="EMBL" id="RRJ86272.1"/>
    </source>
</evidence>
<feature type="transmembrane region" description="Helical" evidence="23">
    <location>
        <begin position="348"/>
        <end position="374"/>
    </location>
</feature>
<dbReference type="GO" id="GO:0051301">
    <property type="term" value="P:cell division"/>
    <property type="evidence" value="ECO:0007669"/>
    <property type="project" value="UniProtKB-KW"/>
</dbReference>
<evidence type="ECO:0000256" key="21">
    <source>
        <dbReference type="ARBA" id="ARBA00049966"/>
    </source>
</evidence>
<dbReference type="GO" id="GO:0008955">
    <property type="term" value="F:peptidoglycan glycosyltransferase activity"/>
    <property type="evidence" value="ECO:0007669"/>
    <property type="project" value="UniProtKB-EC"/>
</dbReference>
<keyword evidence="7 23" id="KW-0812">Transmembrane</keyword>
<evidence type="ECO:0000256" key="10">
    <source>
        <dbReference type="ARBA" id="ARBA00022989"/>
    </source>
</evidence>
<feature type="transmembrane region" description="Helical" evidence="23">
    <location>
        <begin position="116"/>
        <end position="137"/>
    </location>
</feature>
<evidence type="ECO:0000256" key="7">
    <source>
        <dbReference type="ARBA" id="ARBA00022692"/>
    </source>
</evidence>
<feature type="transmembrane region" description="Helical" evidence="23">
    <location>
        <begin position="87"/>
        <end position="104"/>
    </location>
</feature>
<evidence type="ECO:0000256" key="1">
    <source>
        <dbReference type="ARBA" id="ARBA00004651"/>
    </source>
</evidence>
<evidence type="ECO:0000256" key="23">
    <source>
        <dbReference type="SAM" id="Phobius"/>
    </source>
</evidence>
<comment type="function">
    <text evidence="21">Peptidoglycan polymerase that is essential for cell division.</text>
</comment>
<feature type="transmembrane region" description="Helical" evidence="23">
    <location>
        <begin position="149"/>
        <end position="169"/>
    </location>
</feature>
<evidence type="ECO:0000256" key="22">
    <source>
        <dbReference type="SAM" id="MobiDB-lite"/>
    </source>
</evidence>